<evidence type="ECO:0000256" key="3">
    <source>
        <dbReference type="ARBA" id="ARBA00022448"/>
    </source>
</evidence>
<evidence type="ECO:0000313" key="11">
    <source>
        <dbReference type="Proteomes" id="UP000518288"/>
    </source>
</evidence>
<dbReference type="SUPFAM" id="SSF161098">
    <property type="entry name" value="MetI-like"/>
    <property type="match status" value="1"/>
</dbReference>
<keyword evidence="4" id="KW-1003">Cell membrane</keyword>
<keyword evidence="3 8" id="KW-0813">Transport</keyword>
<dbReference type="Gene3D" id="1.10.3720.10">
    <property type="entry name" value="MetI-like"/>
    <property type="match status" value="1"/>
</dbReference>
<evidence type="ECO:0000256" key="6">
    <source>
        <dbReference type="ARBA" id="ARBA00022989"/>
    </source>
</evidence>
<feature type="transmembrane region" description="Helical" evidence="8">
    <location>
        <begin position="20"/>
        <end position="44"/>
    </location>
</feature>
<sequence>MVTLDFGAVLAEWPLLLRGVGMTVGLTVVAAVLGAALGVGCAWARLHGGRGLRAVAAGYVELIRNTPFIVQLFFLYFGLPGLGLRLSPEVASVLAMVLNLGAYAGEIVRAGLEGTPPGQIEAARSLALTDLQVFTRIVLPPALGRVWPAMVGQIVIVMLGSAVCGQIATAELSHAANLVHSRNFRAFEATILATAVYLLLAIVLRQTLHWLGPRWVFGRVAPLGGAGR</sequence>
<dbReference type="NCBIfam" id="TIGR01726">
    <property type="entry name" value="HEQRo_perm_3TM"/>
    <property type="match status" value="1"/>
</dbReference>
<comment type="similarity">
    <text evidence="2">Belongs to the binding-protein-dependent transport system permease family. HisMQ subfamily.</text>
</comment>
<keyword evidence="5 8" id="KW-0812">Transmembrane</keyword>
<evidence type="ECO:0000259" key="9">
    <source>
        <dbReference type="PROSITE" id="PS50928"/>
    </source>
</evidence>
<dbReference type="GO" id="GO:0043190">
    <property type="term" value="C:ATP-binding cassette (ABC) transporter complex"/>
    <property type="evidence" value="ECO:0007669"/>
    <property type="project" value="InterPro"/>
</dbReference>
<proteinExistence type="inferred from homology"/>
<dbReference type="CDD" id="cd06261">
    <property type="entry name" value="TM_PBP2"/>
    <property type="match status" value="1"/>
</dbReference>
<feature type="transmembrane region" description="Helical" evidence="8">
    <location>
        <begin position="146"/>
        <end position="165"/>
    </location>
</feature>
<name>A0A7Y9QZV3_9BURK</name>
<evidence type="ECO:0000256" key="7">
    <source>
        <dbReference type="ARBA" id="ARBA00023136"/>
    </source>
</evidence>
<evidence type="ECO:0000256" key="8">
    <source>
        <dbReference type="RuleBase" id="RU363032"/>
    </source>
</evidence>
<dbReference type="InterPro" id="IPR010065">
    <property type="entry name" value="AA_ABC_transptr_permease_3TM"/>
</dbReference>
<dbReference type="InterPro" id="IPR043429">
    <property type="entry name" value="ArtM/GltK/GlnP/TcyL/YhdX-like"/>
</dbReference>
<dbReference type="EMBL" id="JACCFH010000001">
    <property type="protein sequence ID" value="NYG32342.1"/>
    <property type="molecule type" value="Genomic_DNA"/>
</dbReference>
<dbReference type="GO" id="GO:0022857">
    <property type="term" value="F:transmembrane transporter activity"/>
    <property type="evidence" value="ECO:0007669"/>
    <property type="project" value="InterPro"/>
</dbReference>
<keyword evidence="7 8" id="KW-0472">Membrane</keyword>
<dbReference type="Proteomes" id="UP000518288">
    <property type="component" value="Unassembled WGS sequence"/>
</dbReference>
<dbReference type="InterPro" id="IPR000515">
    <property type="entry name" value="MetI-like"/>
</dbReference>
<dbReference type="GO" id="GO:0006865">
    <property type="term" value="P:amino acid transport"/>
    <property type="evidence" value="ECO:0007669"/>
    <property type="project" value="TreeGrafter"/>
</dbReference>
<organism evidence="10 11">
    <name type="scientific">Sphaerotilus montanus</name>
    <dbReference type="NCBI Taxonomy" id="522889"/>
    <lineage>
        <taxon>Bacteria</taxon>
        <taxon>Pseudomonadati</taxon>
        <taxon>Pseudomonadota</taxon>
        <taxon>Betaproteobacteria</taxon>
        <taxon>Burkholderiales</taxon>
        <taxon>Sphaerotilaceae</taxon>
        <taxon>Sphaerotilus</taxon>
    </lineage>
</organism>
<evidence type="ECO:0000256" key="4">
    <source>
        <dbReference type="ARBA" id="ARBA00022475"/>
    </source>
</evidence>
<keyword evidence="11" id="KW-1185">Reference proteome</keyword>
<keyword evidence="6 8" id="KW-1133">Transmembrane helix</keyword>
<gene>
    <name evidence="10" type="ORF">BDD16_001328</name>
</gene>
<dbReference type="PANTHER" id="PTHR30614:SF35">
    <property type="entry name" value="ABC TRANSPORTER PERMEASE PROTEIN"/>
    <property type="match status" value="1"/>
</dbReference>
<feature type="transmembrane region" description="Helical" evidence="8">
    <location>
        <begin position="186"/>
        <end position="204"/>
    </location>
</feature>
<protein>
    <submittedName>
        <fullName evidence="10">Polar amino acid transport system permease protein</fullName>
    </submittedName>
</protein>
<dbReference type="PROSITE" id="PS50928">
    <property type="entry name" value="ABC_TM1"/>
    <property type="match status" value="1"/>
</dbReference>
<evidence type="ECO:0000256" key="1">
    <source>
        <dbReference type="ARBA" id="ARBA00004429"/>
    </source>
</evidence>
<accession>A0A7Y9QZV3</accession>
<evidence type="ECO:0000256" key="5">
    <source>
        <dbReference type="ARBA" id="ARBA00022692"/>
    </source>
</evidence>
<reference evidence="10 11" key="1">
    <citation type="submission" date="2020-07" db="EMBL/GenBank/DDBJ databases">
        <title>Genomic Encyclopedia of Archaeal and Bacterial Type Strains, Phase II (KMG-II): from individual species to whole genera.</title>
        <authorList>
            <person name="Goeker M."/>
        </authorList>
    </citation>
    <scope>NUCLEOTIDE SEQUENCE [LARGE SCALE GENOMIC DNA]</scope>
    <source>
        <strain evidence="10 11">DSM 21226</strain>
    </source>
</reference>
<feature type="domain" description="ABC transmembrane type-1" evidence="9">
    <location>
        <begin position="20"/>
        <end position="208"/>
    </location>
</feature>
<comment type="caution">
    <text evidence="10">The sequence shown here is derived from an EMBL/GenBank/DDBJ whole genome shotgun (WGS) entry which is preliminary data.</text>
</comment>
<evidence type="ECO:0000256" key="2">
    <source>
        <dbReference type="ARBA" id="ARBA00010072"/>
    </source>
</evidence>
<dbReference type="PANTHER" id="PTHR30614">
    <property type="entry name" value="MEMBRANE COMPONENT OF AMINO ACID ABC TRANSPORTER"/>
    <property type="match status" value="1"/>
</dbReference>
<dbReference type="Pfam" id="PF00528">
    <property type="entry name" value="BPD_transp_1"/>
    <property type="match status" value="1"/>
</dbReference>
<dbReference type="AlphaFoldDB" id="A0A7Y9QZV3"/>
<evidence type="ECO:0000313" key="10">
    <source>
        <dbReference type="EMBL" id="NYG32342.1"/>
    </source>
</evidence>
<dbReference type="InterPro" id="IPR035906">
    <property type="entry name" value="MetI-like_sf"/>
</dbReference>
<dbReference type="RefSeq" id="WP_179633243.1">
    <property type="nucleotide sequence ID" value="NZ_JACCFH010000001.1"/>
</dbReference>
<feature type="transmembrane region" description="Helical" evidence="8">
    <location>
        <begin position="56"/>
        <end position="79"/>
    </location>
</feature>
<comment type="subcellular location">
    <subcellularLocation>
        <location evidence="1">Cell inner membrane</location>
        <topology evidence="1">Multi-pass membrane protein</topology>
    </subcellularLocation>
    <subcellularLocation>
        <location evidence="8">Cell membrane</location>
        <topology evidence="8">Multi-pass membrane protein</topology>
    </subcellularLocation>
</comment>